<evidence type="ECO:0000256" key="1">
    <source>
        <dbReference type="ARBA" id="ARBA00006442"/>
    </source>
</evidence>
<dbReference type="GO" id="GO:0050660">
    <property type="term" value="F:flavin adenine dinucleotide binding"/>
    <property type="evidence" value="ECO:0007669"/>
    <property type="project" value="TreeGrafter"/>
</dbReference>
<evidence type="ECO:0000256" key="3">
    <source>
        <dbReference type="ARBA" id="ARBA00022827"/>
    </source>
</evidence>
<dbReference type="InterPro" id="IPR036188">
    <property type="entry name" value="FAD/NAD-bd_sf"/>
</dbReference>
<keyword evidence="2" id="KW-0285">Flavoprotein</keyword>
<proteinExistence type="inferred from homology"/>
<organism evidence="6 7">
    <name type="scientific">Saccharomyces mikatae IFO 1815</name>
    <dbReference type="NCBI Taxonomy" id="226126"/>
    <lineage>
        <taxon>Eukaryota</taxon>
        <taxon>Fungi</taxon>
        <taxon>Dikarya</taxon>
        <taxon>Ascomycota</taxon>
        <taxon>Saccharomycotina</taxon>
        <taxon>Saccharomycetes</taxon>
        <taxon>Saccharomycetales</taxon>
        <taxon>Saccharomycetaceae</taxon>
        <taxon>Saccharomyces</taxon>
    </lineage>
</organism>
<keyword evidence="4" id="KW-0560">Oxidoreductase</keyword>
<evidence type="ECO:0000313" key="6">
    <source>
        <dbReference type="EMBL" id="CAI4036663.1"/>
    </source>
</evidence>
<dbReference type="GO" id="GO:0004174">
    <property type="term" value="F:electron-transferring-flavoprotein dehydrogenase activity"/>
    <property type="evidence" value="ECO:0007669"/>
    <property type="project" value="TreeGrafter"/>
</dbReference>
<evidence type="ECO:0000313" key="7">
    <source>
        <dbReference type="Proteomes" id="UP001161438"/>
    </source>
</evidence>
<dbReference type="SUPFAM" id="SSF51905">
    <property type="entry name" value="FAD/NAD(P)-binding domain"/>
    <property type="match status" value="1"/>
</dbReference>
<dbReference type="PRINTS" id="PR00368">
    <property type="entry name" value="FADPNR"/>
</dbReference>
<dbReference type="GeneID" id="80921570"/>
<keyword evidence="3" id="KW-0274">FAD</keyword>
<dbReference type="GO" id="GO:0005737">
    <property type="term" value="C:cytoplasm"/>
    <property type="evidence" value="ECO:0007669"/>
    <property type="project" value="TreeGrafter"/>
</dbReference>
<name>A0AA35NEJ5_SACMI</name>
<accession>A0AA35NEJ5</accession>
<dbReference type="AlphaFoldDB" id="A0AA35NEJ5"/>
<comment type="similarity">
    <text evidence="1">Belongs to the FAD-dependent oxidoreductase family.</text>
</comment>
<dbReference type="Gene3D" id="3.50.50.100">
    <property type="match status" value="1"/>
</dbReference>
<protein>
    <recommendedName>
        <fullName evidence="5">FAD/NAD(P)-binding domain-containing protein</fullName>
    </recommendedName>
</protein>
<keyword evidence="7" id="KW-1185">Reference proteome</keyword>
<dbReference type="InterPro" id="IPR023753">
    <property type="entry name" value="FAD/NAD-binding_dom"/>
</dbReference>
<sequence length="379" mass="41292">MTSNIKSVVVVGAGVFGVSVANHLCRELDANKYRVKLITVSDYVYFLPSAVRLTVSKDYTKSILPLKSVLDDGVEVIKEKVTSFDVEKVVLESSGPTNFDVLILATGSKWSDPIGSTYIFGDNYEEYFEKEASRISDASHIVFLGGGFVNCELAGELIFKYAEEINSGEKRISIIHNSDKLLPSSGLYNDTIRRKVTNYLANNGVKLYLNTVGVSCDTSPNRIFLGEGSSEHIDADLIYRGVGISPSVPSNDISKLCDKKGIIDVEKNFQVKAVEAGNVFAIGDVTNFRYHGLVKRENWVDVLTRNIVSSLQEGASANLVDADSLETGHAPTGVSLGPNAGFGQFPVPVLGTINIPSFLISRVKSKNLLSDLMEPMYKK</sequence>
<reference evidence="6" key="1">
    <citation type="submission" date="2022-10" db="EMBL/GenBank/DDBJ databases">
        <authorList>
            <person name="Byrne P K."/>
        </authorList>
    </citation>
    <scope>NUCLEOTIDE SEQUENCE</scope>
    <source>
        <strain evidence="6">IFO1815</strain>
    </source>
</reference>
<dbReference type="RefSeq" id="XP_056079781.1">
    <property type="nucleotide sequence ID" value="XM_056226021.1"/>
</dbReference>
<dbReference type="Pfam" id="PF07992">
    <property type="entry name" value="Pyr_redox_2"/>
    <property type="match status" value="1"/>
</dbReference>
<dbReference type="EMBL" id="OX365771">
    <property type="protein sequence ID" value="CAI4036663.1"/>
    <property type="molecule type" value="Genomic_DNA"/>
</dbReference>
<evidence type="ECO:0000259" key="5">
    <source>
        <dbReference type="Pfam" id="PF07992"/>
    </source>
</evidence>
<dbReference type="Proteomes" id="UP001161438">
    <property type="component" value="Chromosome 15"/>
</dbReference>
<dbReference type="PANTHER" id="PTHR43735">
    <property type="entry name" value="APOPTOSIS-INDUCING FACTOR 1"/>
    <property type="match status" value="1"/>
</dbReference>
<gene>
    <name evidence="6" type="primary">SMKI15G5140</name>
    <name evidence="6" type="ORF">SMKI_15G5140</name>
</gene>
<feature type="domain" description="FAD/NAD(P)-binding" evidence="5">
    <location>
        <begin position="7"/>
        <end position="289"/>
    </location>
</feature>
<dbReference type="PANTHER" id="PTHR43735:SF3">
    <property type="entry name" value="FERROPTOSIS SUPPRESSOR PROTEIN 1"/>
    <property type="match status" value="1"/>
</dbReference>
<evidence type="ECO:0000256" key="2">
    <source>
        <dbReference type="ARBA" id="ARBA00022630"/>
    </source>
</evidence>
<evidence type="ECO:0000256" key="4">
    <source>
        <dbReference type="ARBA" id="ARBA00023002"/>
    </source>
</evidence>